<dbReference type="KEGG" id="pcav:D3880_16695"/>
<dbReference type="Gene3D" id="3.60.110.10">
    <property type="entry name" value="Carbon-nitrogen hydrolase"/>
    <property type="match status" value="1"/>
</dbReference>
<dbReference type="InterPro" id="IPR000132">
    <property type="entry name" value="Nitrilase/CN_hydratase_CS"/>
</dbReference>
<dbReference type="InterPro" id="IPR036526">
    <property type="entry name" value="C-N_Hydrolase_sf"/>
</dbReference>
<keyword evidence="5" id="KW-1185">Reference proteome</keyword>
<dbReference type="AlphaFoldDB" id="A0A385Z763"/>
<evidence type="ECO:0000313" key="5">
    <source>
        <dbReference type="Proteomes" id="UP000265560"/>
    </source>
</evidence>
<dbReference type="OrthoDB" id="9803803at2"/>
<protein>
    <recommendedName>
        <fullName evidence="3">CN hydrolase domain-containing protein</fullName>
    </recommendedName>
</protein>
<reference evidence="5" key="1">
    <citation type="submission" date="2018-09" db="EMBL/GenBank/DDBJ databases">
        <authorList>
            <person name="Zhu H."/>
        </authorList>
    </citation>
    <scope>NUCLEOTIDE SEQUENCE [LARGE SCALE GENOMIC DNA]</scope>
    <source>
        <strain evidence="5">K2W31S-8</strain>
    </source>
</reference>
<dbReference type="SUPFAM" id="SSF56317">
    <property type="entry name" value="Carbon-nitrogen hydrolase"/>
    <property type="match status" value="1"/>
</dbReference>
<gene>
    <name evidence="4" type="ORF">D3880_16695</name>
</gene>
<dbReference type="Proteomes" id="UP000265560">
    <property type="component" value="Chromosome"/>
</dbReference>
<dbReference type="PROSITE" id="PS00920">
    <property type="entry name" value="NITRIL_CHT_1"/>
    <property type="match status" value="1"/>
</dbReference>
<dbReference type="EMBL" id="CP032419">
    <property type="protein sequence ID" value="AYC33897.1"/>
    <property type="molecule type" value="Genomic_DNA"/>
</dbReference>
<evidence type="ECO:0000256" key="2">
    <source>
        <dbReference type="PROSITE-ProRule" id="PRU10139"/>
    </source>
</evidence>
<proteinExistence type="inferred from homology"/>
<dbReference type="GO" id="GO:0000257">
    <property type="term" value="F:nitrilase activity"/>
    <property type="evidence" value="ECO:0007669"/>
    <property type="project" value="UniProtKB-ARBA"/>
</dbReference>
<comment type="similarity">
    <text evidence="1">Belongs to the carbon-nitrogen hydrolase superfamily. Nitrilase family.</text>
</comment>
<dbReference type="PANTHER" id="PTHR46044:SF1">
    <property type="entry name" value="CN HYDROLASE DOMAIN-CONTAINING PROTEIN"/>
    <property type="match status" value="1"/>
</dbReference>
<evidence type="ECO:0000259" key="3">
    <source>
        <dbReference type="PROSITE" id="PS50263"/>
    </source>
</evidence>
<dbReference type="InterPro" id="IPR003010">
    <property type="entry name" value="C-N_Hydrolase"/>
</dbReference>
<dbReference type="Pfam" id="PF00795">
    <property type="entry name" value="CN_hydrolase"/>
    <property type="match status" value="1"/>
</dbReference>
<sequence>MGRVAVIQQPPAFMDCGQTLANVVAAVAEAAAAGEQLIVFPETFVPGYPAWFWRLRRRWSSNARLAAAQRSQPGG</sequence>
<accession>A0A385Z763</accession>
<dbReference type="PROSITE" id="PS50263">
    <property type="entry name" value="CN_HYDROLASE"/>
    <property type="match status" value="1"/>
</dbReference>
<dbReference type="InterPro" id="IPR044149">
    <property type="entry name" value="Nitrilases_CHs"/>
</dbReference>
<organism evidence="4 5">
    <name type="scientific">Pseudomonas cavernae</name>
    <dbReference type="NCBI Taxonomy" id="2320867"/>
    <lineage>
        <taxon>Bacteria</taxon>
        <taxon>Pseudomonadati</taxon>
        <taxon>Pseudomonadota</taxon>
        <taxon>Gammaproteobacteria</taxon>
        <taxon>Pseudomonadales</taxon>
        <taxon>Pseudomonadaceae</taxon>
        <taxon>Pseudomonas</taxon>
    </lineage>
</organism>
<dbReference type="PANTHER" id="PTHR46044">
    <property type="entry name" value="NITRILASE"/>
    <property type="match status" value="1"/>
</dbReference>
<evidence type="ECO:0000256" key="1">
    <source>
        <dbReference type="ARBA" id="ARBA00008129"/>
    </source>
</evidence>
<feature type="active site" description="Proton acceptor" evidence="2">
    <location>
        <position position="42"/>
    </location>
</feature>
<evidence type="ECO:0000313" key="4">
    <source>
        <dbReference type="EMBL" id="AYC33897.1"/>
    </source>
</evidence>
<feature type="domain" description="CN hydrolase" evidence="3">
    <location>
        <begin position="2"/>
        <end position="75"/>
    </location>
</feature>
<name>A0A385Z763_9PSED</name>